<proteinExistence type="predicted"/>
<dbReference type="EMBL" id="CP019581">
    <property type="protein sequence ID" value="AZK92261.1"/>
    <property type="molecule type" value="Genomic_DNA"/>
</dbReference>
<evidence type="ECO:0000259" key="2">
    <source>
        <dbReference type="Pfam" id="PF10400"/>
    </source>
</evidence>
<feature type="domain" description="Transcription regulator PadR C-terminal" evidence="2">
    <location>
        <begin position="100"/>
        <end position="172"/>
    </location>
</feature>
<dbReference type="Gene3D" id="6.10.140.190">
    <property type="match status" value="1"/>
</dbReference>
<evidence type="ECO:0000313" key="3">
    <source>
        <dbReference type="EMBL" id="AZK92261.1"/>
    </source>
</evidence>
<dbReference type="SUPFAM" id="SSF46785">
    <property type="entry name" value="Winged helix' DNA-binding domain"/>
    <property type="match status" value="1"/>
</dbReference>
<accession>A0A3S8SER0</accession>
<reference evidence="3 4" key="1">
    <citation type="submission" date="2017-02" db="EMBL/GenBank/DDBJ databases">
        <title>Complete genome sequence of Lactobacillus helveticus.</title>
        <authorList>
            <person name="Kim J.F."/>
            <person name="Chung Y."/>
            <person name="Kwak M."/>
        </authorList>
    </citation>
    <scope>NUCLEOTIDE SEQUENCE [LARGE SCALE GENOMIC DNA]</scope>
    <source>
        <strain evidence="3 4">LH5</strain>
    </source>
</reference>
<dbReference type="InterPro" id="IPR005149">
    <property type="entry name" value="Tscrpt_reg_PadR_N"/>
</dbReference>
<dbReference type="RefSeq" id="WP_014918382.1">
    <property type="nucleotide sequence ID" value="NZ_CP019581.1"/>
</dbReference>
<name>A0A3S8SER0_LACHE</name>
<dbReference type="PANTHER" id="PTHR43252:SF2">
    <property type="entry name" value="TRANSCRIPTION REGULATOR, PADR-LIKE FAMILY"/>
    <property type="match status" value="1"/>
</dbReference>
<dbReference type="AlphaFoldDB" id="A0A3S8SER0"/>
<evidence type="ECO:0000259" key="1">
    <source>
        <dbReference type="Pfam" id="PF03551"/>
    </source>
</evidence>
<evidence type="ECO:0000313" key="4">
    <source>
        <dbReference type="Proteomes" id="UP000267945"/>
    </source>
</evidence>
<gene>
    <name evidence="3" type="ORF">LH5_02075</name>
</gene>
<dbReference type="Gene3D" id="1.10.10.10">
    <property type="entry name" value="Winged helix-like DNA-binding domain superfamily/Winged helix DNA-binding domain"/>
    <property type="match status" value="1"/>
</dbReference>
<sequence>MPKKRILPYIIMGILKQNPNSTGKELTNQFNEEIGEFWKASHSQIYPELKKMLADDWITGTQKENNEKEINYSLTKKGALQLENWIKQPITELAVSHDLFSLKLFFINDQNDPRIAELINEEKALIKTQLQHLYARKKLLFSNQKDIEKNYGHYLILTRAISRNEGQLEWLNSL</sequence>
<dbReference type="PANTHER" id="PTHR43252">
    <property type="entry name" value="TRANSCRIPTIONAL REGULATOR YQJI"/>
    <property type="match status" value="1"/>
</dbReference>
<protein>
    <submittedName>
        <fullName evidence="3">Transcriptional regulator PadR-like family protein</fullName>
    </submittedName>
</protein>
<organism evidence="3 4">
    <name type="scientific">Lactobacillus helveticus</name>
    <name type="common">Lactobacillus suntoryeus</name>
    <dbReference type="NCBI Taxonomy" id="1587"/>
    <lineage>
        <taxon>Bacteria</taxon>
        <taxon>Bacillati</taxon>
        <taxon>Bacillota</taxon>
        <taxon>Bacilli</taxon>
        <taxon>Lactobacillales</taxon>
        <taxon>Lactobacillaceae</taxon>
        <taxon>Lactobacillus</taxon>
    </lineage>
</organism>
<dbReference type="Pfam" id="PF03551">
    <property type="entry name" value="PadR"/>
    <property type="match status" value="1"/>
</dbReference>
<dbReference type="Pfam" id="PF10400">
    <property type="entry name" value="Vir_act_alpha_C"/>
    <property type="match status" value="1"/>
</dbReference>
<dbReference type="InterPro" id="IPR018309">
    <property type="entry name" value="Tscrpt_reg_PadR_C"/>
</dbReference>
<dbReference type="InterPro" id="IPR036390">
    <property type="entry name" value="WH_DNA-bd_sf"/>
</dbReference>
<dbReference type="Proteomes" id="UP000267945">
    <property type="component" value="Chromosome"/>
</dbReference>
<dbReference type="InterPro" id="IPR036388">
    <property type="entry name" value="WH-like_DNA-bd_sf"/>
</dbReference>
<dbReference type="GeneID" id="99756043"/>
<feature type="domain" description="Transcription regulator PadR N-terminal" evidence="1">
    <location>
        <begin position="11"/>
        <end position="83"/>
    </location>
</feature>